<dbReference type="Proteomes" id="UP000184036">
    <property type="component" value="Unassembled WGS sequence"/>
</dbReference>
<evidence type="ECO:0000313" key="4">
    <source>
        <dbReference type="EMBL" id="SHG22209.1"/>
    </source>
</evidence>
<dbReference type="InterPro" id="IPR029058">
    <property type="entry name" value="AB_hydrolase_fold"/>
</dbReference>
<evidence type="ECO:0000259" key="3">
    <source>
        <dbReference type="Pfam" id="PF12146"/>
    </source>
</evidence>
<dbReference type="Gene3D" id="3.40.50.1820">
    <property type="entry name" value="alpha/beta hydrolase"/>
    <property type="match status" value="1"/>
</dbReference>
<sequence length="465" mass="51533">MKTILFIIILLLSSITMEAQEISGQWNGILKVQGTQLRLVFNVTKNEKDYSSTMDSPDQGAKGIPITKTTFENSIIQFEITNARIEYLGQLKGDEIVGTFKQGGLEFPMTLSRKAIEKETINRPQEPSKPYSYYSEDVIFQNNKDKIALSGTLTLPKKEGVFPAVVLISGSGPQNRDEELLGHKPFLVLADHLTKNGIAVLRYDDRGVGESKGNFKTASSADFATDVESAIVYLKTRKEINKKKIGLIGHSEGGLIAPMIASKSKDISFIVLMAGTGIQGDQLLLLQQELIARASGVPETEIKKSFELNKIIFDIVVKSNDEISLSTDLKNALNEMLKNDAIIKIPSGMTKDEFISMQINQISSPWMQYFLRYNPAFALEKVKCPVLAINGEKDLQVPPKQNLAAIKNALDKGGNKNVSIKELPNLNHLFQDCKTGAPDEYATIEQTFSSRALDEITQWLKLQSK</sequence>
<protein>
    <recommendedName>
        <fullName evidence="3">Serine aminopeptidase S33 domain-containing protein</fullName>
    </recommendedName>
</protein>
<organism evidence="4 5">
    <name type="scientific">Flavobacterium segetis</name>
    <dbReference type="NCBI Taxonomy" id="271157"/>
    <lineage>
        <taxon>Bacteria</taxon>
        <taxon>Pseudomonadati</taxon>
        <taxon>Bacteroidota</taxon>
        <taxon>Flavobacteriia</taxon>
        <taxon>Flavobacteriales</taxon>
        <taxon>Flavobacteriaceae</taxon>
        <taxon>Flavobacterium</taxon>
    </lineage>
</organism>
<dbReference type="PROSITE" id="PS00708">
    <property type="entry name" value="PRO_ENDOPEP_SER"/>
    <property type="match status" value="1"/>
</dbReference>
<dbReference type="GO" id="GO:0006508">
    <property type="term" value="P:proteolysis"/>
    <property type="evidence" value="ECO:0007669"/>
    <property type="project" value="InterPro"/>
</dbReference>
<dbReference type="PANTHER" id="PTHR43265">
    <property type="entry name" value="ESTERASE ESTD"/>
    <property type="match status" value="1"/>
</dbReference>
<name>A0A1M5I2F0_9FLAO</name>
<dbReference type="RefSeq" id="WP_072991657.1">
    <property type="nucleotide sequence ID" value="NZ_FQWE01000006.1"/>
</dbReference>
<dbReference type="InterPro" id="IPR053145">
    <property type="entry name" value="AB_hydrolase_Est10"/>
</dbReference>
<evidence type="ECO:0000256" key="1">
    <source>
        <dbReference type="ARBA" id="ARBA00022801"/>
    </source>
</evidence>
<dbReference type="Pfam" id="PF12146">
    <property type="entry name" value="Hydrolase_4"/>
    <property type="match status" value="1"/>
</dbReference>
<feature type="chain" id="PRO_5009910973" description="Serine aminopeptidase S33 domain-containing protein" evidence="2">
    <location>
        <begin position="20"/>
        <end position="465"/>
    </location>
</feature>
<keyword evidence="2" id="KW-0732">Signal</keyword>
<proteinExistence type="predicted"/>
<feature type="signal peptide" evidence="2">
    <location>
        <begin position="1"/>
        <end position="19"/>
    </location>
</feature>
<accession>A0A1M5I2F0</accession>
<dbReference type="GO" id="GO:0052689">
    <property type="term" value="F:carboxylic ester hydrolase activity"/>
    <property type="evidence" value="ECO:0007669"/>
    <property type="project" value="TreeGrafter"/>
</dbReference>
<reference evidence="5" key="1">
    <citation type="submission" date="2016-11" db="EMBL/GenBank/DDBJ databases">
        <authorList>
            <person name="Varghese N."/>
            <person name="Submissions S."/>
        </authorList>
    </citation>
    <scope>NUCLEOTIDE SEQUENCE [LARGE SCALE GENOMIC DNA]</scope>
    <source>
        <strain evidence="5">DSM 19741</strain>
    </source>
</reference>
<dbReference type="AlphaFoldDB" id="A0A1M5I2F0"/>
<dbReference type="GO" id="GO:0004252">
    <property type="term" value="F:serine-type endopeptidase activity"/>
    <property type="evidence" value="ECO:0007669"/>
    <property type="project" value="InterPro"/>
</dbReference>
<gene>
    <name evidence="4" type="ORF">SAMN05444396_10676</name>
</gene>
<keyword evidence="5" id="KW-1185">Reference proteome</keyword>
<dbReference type="OrthoDB" id="9809549at2"/>
<keyword evidence="1" id="KW-0378">Hydrolase</keyword>
<dbReference type="SUPFAM" id="SSF53474">
    <property type="entry name" value="alpha/beta-Hydrolases"/>
    <property type="match status" value="1"/>
</dbReference>
<dbReference type="InterPro" id="IPR022742">
    <property type="entry name" value="Hydrolase_4"/>
</dbReference>
<dbReference type="InterPro" id="IPR002471">
    <property type="entry name" value="Pept_S9_AS"/>
</dbReference>
<evidence type="ECO:0000256" key="2">
    <source>
        <dbReference type="SAM" id="SignalP"/>
    </source>
</evidence>
<evidence type="ECO:0000313" key="5">
    <source>
        <dbReference type="Proteomes" id="UP000184036"/>
    </source>
</evidence>
<dbReference type="EMBL" id="FQWE01000006">
    <property type="protein sequence ID" value="SHG22209.1"/>
    <property type="molecule type" value="Genomic_DNA"/>
</dbReference>
<dbReference type="PANTHER" id="PTHR43265:SF1">
    <property type="entry name" value="ESTERASE ESTD"/>
    <property type="match status" value="1"/>
</dbReference>
<feature type="domain" description="Serine aminopeptidase S33" evidence="3">
    <location>
        <begin position="189"/>
        <end position="428"/>
    </location>
</feature>